<dbReference type="AlphaFoldDB" id="A0A101GKA4"/>
<dbReference type="NCBIfam" id="TIGR00268">
    <property type="entry name" value="ATP-dependent sacrificial sulfur transferase LarE"/>
    <property type="match status" value="1"/>
</dbReference>
<dbReference type="SUPFAM" id="SSF52402">
    <property type="entry name" value="Adenine nucleotide alpha hydrolases-like"/>
    <property type="match status" value="1"/>
</dbReference>
<reference evidence="3" key="1">
    <citation type="journal article" date="2015" name="MBio">
        <title>Genome-Resolved Metagenomic Analysis Reveals Roles for Candidate Phyla and Other Microbial Community Members in Biogeochemical Transformations in Oil Reservoirs.</title>
        <authorList>
            <person name="Hu P."/>
            <person name="Tom L."/>
            <person name="Singh A."/>
            <person name="Thomas B.C."/>
            <person name="Baker B.J."/>
            <person name="Piceno Y.M."/>
            <person name="Andersen G.L."/>
            <person name="Banfield J.F."/>
        </authorList>
    </citation>
    <scope>NUCLEOTIDE SEQUENCE [LARGE SCALE GENOMIC DNA]</scope>
</reference>
<dbReference type="GO" id="GO:0006163">
    <property type="term" value="P:purine nucleotide metabolic process"/>
    <property type="evidence" value="ECO:0007669"/>
    <property type="project" value="UniProtKB-ARBA"/>
</dbReference>
<dbReference type="Gene3D" id="3.40.50.620">
    <property type="entry name" value="HUPs"/>
    <property type="match status" value="1"/>
</dbReference>
<feature type="non-terminal residue" evidence="2">
    <location>
        <position position="1"/>
    </location>
</feature>
<feature type="domain" description="NAD/GMP synthase" evidence="1">
    <location>
        <begin position="118"/>
        <end position="178"/>
    </location>
</feature>
<evidence type="ECO:0000259" key="1">
    <source>
        <dbReference type="Pfam" id="PF02540"/>
    </source>
</evidence>
<dbReference type="GO" id="GO:0016783">
    <property type="term" value="F:sulfurtransferase activity"/>
    <property type="evidence" value="ECO:0007669"/>
    <property type="project" value="InterPro"/>
</dbReference>
<sequence length="372" mass="41020">ALRAAIAEELIALGVSRMEAARLLEMTPPAISHYRTGKRGYRIVFEGDARGPLSRLGRDLKDDRVEGLALHPASVRSAYRSAGRTCSRARVARMREGSVPMEAECSREMIIETLKKHERLLIAFSGGVDSSLLAALAVQALGRERVRCVLLDSPLIPRREVEKAKETAAELGLPLEVVAFPILADPTFRENRADRCYTCKKAAFRLLKEVARREGIETIADGTNLSDLGEYRPGLAASDEEGVCHPLAEAGATKEYIRRIARECGLSCWNRPAAACLATRIPYGSEITEETLARVEAAEDALCDRGFSGVRVRVHGSLARIEVPEDGMARLFEVRHDIAPEFRRLGFVYVTLDLAGYRSGSMDEANEHLHRP</sequence>
<dbReference type="InterPro" id="IPR052188">
    <property type="entry name" value="Ni-pincer_cofactor_biosynth"/>
</dbReference>
<protein>
    <submittedName>
        <fullName evidence="2">TIGR00268 family protein</fullName>
    </submittedName>
</protein>
<gene>
    <name evidence="2" type="ORF">XD82_1733</name>
</gene>
<dbReference type="InterPro" id="IPR005232">
    <property type="entry name" value="LarE"/>
</dbReference>
<dbReference type="CDD" id="cd01990">
    <property type="entry name" value="LarE-like"/>
    <property type="match status" value="1"/>
</dbReference>
<dbReference type="InterPro" id="IPR022310">
    <property type="entry name" value="NAD/GMP_synthase"/>
</dbReference>
<comment type="caution">
    <text evidence="2">The sequence shown here is derived from an EMBL/GenBank/DDBJ whole genome shotgun (WGS) entry which is preliminary data.</text>
</comment>
<evidence type="ECO:0000313" key="3">
    <source>
        <dbReference type="Proteomes" id="UP000054323"/>
    </source>
</evidence>
<name>A0A101GKA4_9EURY</name>
<dbReference type="PANTHER" id="PTHR43169">
    <property type="entry name" value="EXSB FAMILY PROTEIN"/>
    <property type="match status" value="1"/>
</dbReference>
<accession>A0A101GKA4</accession>
<dbReference type="EMBL" id="LGGD01000268">
    <property type="protein sequence ID" value="KUK59974.1"/>
    <property type="molecule type" value="Genomic_DNA"/>
</dbReference>
<dbReference type="Proteomes" id="UP000054323">
    <property type="component" value="Unassembled WGS sequence"/>
</dbReference>
<dbReference type="PATRIC" id="fig|2198.4.peg.254"/>
<dbReference type="PANTHER" id="PTHR43169:SF2">
    <property type="entry name" value="NAD_GMP SYNTHASE DOMAIN-CONTAINING PROTEIN"/>
    <property type="match status" value="1"/>
</dbReference>
<dbReference type="Pfam" id="PF02540">
    <property type="entry name" value="NAD_synthase"/>
    <property type="match status" value="1"/>
</dbReference>
<proteinExistence type="predicted"/>
<dbReference type="InterPro" id="IPR014729">
    <property type="entry name" value="Rossmann-like_a/b/a_fold"/>
</dbReference>
<organism evidence="2 3">
    <name type="scientific">Methanoculleus marisnigri</name>
    <dbReference type="NCBI Taxonomy" id="2198"/>
    <lineage>
        <taxon>Archaea</taxon>
        <taxon>Methanobacteriati</taxon>
        <taxon>Methanobacteriota</taxon>
        <taxon>Stenosarchaea group</taxon>
        <taxon>Methanomicrobia</taxon>
        <taxon>Methanomicrobiales</taxon>
        <taxon>Methanomicrobiaceae</taxon>
        <taxon>Methanoculleus</taxon>
    </lineage>
</organism>
<evidence type="ECO:0000313" key="2">
    <source>
        <dbReference type="EMBL" id="KUK59974.1"/>
    </source>
</evidence>